<sequence>MKNIKSIFLALIFILPLTISAQKNPTEVSKKTIVKTYEVEKGDITIPFKVKIKNKVMQPVKLKKKDKNKLNQDRVANADEMVTKSIWINSDYDKTYDKYIELSYVKDADDDFVIEASEVGFDIKVRGNVMNYSILEKDYYIDDAYKDFFIVKDDIDEVK</sequence>
<name>A0A4V2F4W7_9FLAO</name>
<dbReference type="AlphaFoldDB" id="A0A4V2F4W7"/>
<evidence type="ECO:0000256" key="1">
    <source>
        <dbReference type="SAM" id="SignalP"/>
    </source>
</evidence>
<keyword evidence="3" id="KW-1185">Reference proteome</keyword>
<feature type="chain" id="PRO_5020224227" evidence="1">
    <location>
        <begin position="22"/>
        <end position="159"/>
    </location>
</feature>
<evidence type="ECO:0000313" key="2">
    <source>
        <dbReference type="EMBL" id="RZS90759.1"/>
    </source>
</evidence>
<dbReference type="Proteomes" id="UP000292262">
    <property type="component" value="Unassembled WGS sequence"/>
</dbReference>
<keyword evidence="1" id="KW-0732">Signal</keyword>
<accession>A0A4V2F4W7</accession>
<feature type="signal peptide" evidence="1">
    <location>
        <begin position="1"/>
        <end position="21"/>
    </location>
</feature>
<evidence type="ECO:0000313" key="3">
    <source>
        <dbReference type="Proteomes" id="UP000292262"/>
    </source>
</evidence>
<reference evidence="2 3" key="1">
    <citation type="submission" date="2019-02" db="EMBL/GenBank/DDBJ databases">
        <title>Genomic Encyclopedia of Type Strains, Phase IV (KMG-IV): sequencing the most valuable type-strain genomes for metagenomic binning, comparative biology and taxonomic classification.</title>
        <authorList>
            <person name="Goeker M."/>
        </authorList>
    </citation>
    <scope>NUCLEOTIDE SEQUENCE [LARGE SCALE GENOMIC DNA]</scope>
    <source>
        <strain evidence="2 3">DSM 17196</strain>
    </source>
</reference>
<protein>
    <submittedName>
        <fullName evidence="2">Uncharacterized protein</fullName>
    </submittedName>
</protein>
<organism evidence="2 3">
    <name type="scientific">Aquimarina brevivitae</name>
    <dbReference type="NCBI Taxonomy" id="323412"/>
    <lineage>
        <taxon>Bacteria</taxon>
        <taxon>Pseudomonadati</taxon>
        <taxon>Bacteroidota</taxon>
        <taxon>Flavobacteriia</taxon>
        <taxon>Flavobacteriales</taxon>
        <taxon>Flavobacteriaceae</taxon>
        <taxon>Aquimarina</taxon>
    </lineage>
</organism>
<gene>
    <name evidence="2" type="ORF">EV197_3290</name>
</gene>
<dbReference type="RefSeq" id="WP_130287793.1">
    <property type="nucleotide sequence ID" value="NZ_SGXE01000006.1"/>
</dbReference>
<comment type="caution">
    <text evidence="2">The sequence shown here is derived from an EMBL/GenBank/DDBJ whole genome shotgun (WGS) entry which is preliminary data.</text>
</comment>
<dbReference type="EMBL" id="SGXE01000006">
    <property type="protein sequence ID" value="RZS90759.1"/>
    <property type="molecule type" value="Genomic_DNA"/>
</dbReference>
<proteinExistence type="predicted"/>
<dbReference type="OrthoDB" id="1163357at2"/>